<dbReference type="GO" id="GO:0006412">
    <property type="term" value="P:translation"/>
    <property type="evidence" value="ECO:0007669"/>
    <property type="project" value="InterPro"/>
</dbReference>
<dbReference type="Pfam" id="PF00312">
    <property type="entry name" value="Ribosomal_S15"/>
    <property type="match status" value="1"/>
</dbReference>
<dbReference type="Gene3D" id="6.10.250.3130">
    <property type="match status" value="1"/>
</dbReference>
<evidence type="ECO:0000256" key="3">
    <source>
        <dbReference type="ARBA" id="ARBA00023274"/>
    </source>
</evidence>
<feature type="compositionally biased region" description="Basic residues" evidence="5">
    <location>
        <begin position="1"/>
        <end position="22"/>
    </location>
</feature>
<organism evidence="6 7">
    <name type="scientific">Geodia barretti</name>
    <name type="common">Barrett's horny sponge</name>
    <dbReference type="NCBI Taxonomy" id="519541"/>
    <lineage>
        <taxon>Eukaryota</taxon>
        <taxon>Metazoa</taxon>
        <taxon>Porifera</taxon>
        <taxon>Demospongiae</taxon>
        <taxon>Heteroscleromorpha</taxon>
        <taxon>Tetractinellida</taxon>
        <taxon>Astrophorina</taxon>
        <taxon>Geodiidae</taxon>
        <taxon>Geodia</taxon>
    </lineage>
</organism>
<reference evidence="6" key="1">
    <citation type="submission" date="2023-03" db="EMBL/GenBank/DDBJ databases">
        <authorList>
            <person name="Steffen K."/>
            <person name="Cardenas P."/>
        </authorList>
    </citation>
    <scope>NUCLEOTIDE SEQUENCE</scope>
</reference>
<accession>A0AA35RJF4</accession>
<evidence type="ECO:0000313" key="6">
    <source>
        <dbReference type="EMBL" id="CAI8011376.1"/>
    </source>
</evidence>
<keyword evidence="3 4" id="KW-0687">Ribonucleoprotein</keyword>
<evidence type="ECO:0000256" key="5">
    <source>
        <dbReference type="SAM" id="MobiDB-lite"/>
    </source>
</evidence>
<dbReference type="InterPro" id="IPR009068">
    <property type="entry name" value="uS15_NS1_RNA-bd_sf"/>
</dbReference>
<evidence type="ECO:0000256" key="4">
    <source>
        <dbReference type="RuleBase" id="RU003919"/>
    </source>
</evidence>
<evidence type="ECO:0000256" key="2">
    <source>
        <dbReference type="ARBA" id="ARBA00022980"/>
    </source>
</evidence>
<comment type="caution">
    <text evidence="6">The sequence shown here is derived from an EMBL/GenBank/DDBJ whole genome shotgun (WGS) entry which is preliminary data.</text>
</comment>
<dbReference type="GO" id="GO:1990904">
    <property type="term" value="C:ribonucleoprotein complex"/>
    <property type="evidence" value="ECO:0007669"/>
    <property type="project" value="UniProtKB-KW"/>
</dbReference>
<dbReference type="Proteomes" id="UP001174909">
    <property type="component" value="Unassembled WGS sequence"/>
</dbReference>
<name>A0AA35RJF4_GEOBA</name>
<gene>
    <name evidence="6" type="ORF">GBAR_LOCUS7358</name>
</gene>
<keyword evidence="2 4" id="KW-0689">Ribosomal protein</keyword>
<evidence type="ECO:0000313" key="7">
    <source>
        <dbReference type="Proteomes" id="UP001174909"/>
    </source>
</evidence>
<sequence length="109" mass="12625">RRRNDAKHHPRIPHQRQGHRLRRDPGRGTHETIKQLTTTCACTQGRHLRRGLQGMVSRRRRLLNYLSNEDVNRYQTLIARLGCAGKMSPTTPTCRGCFRLATSHPCLYP</sequence>
<proteinExistence type="inferred from homology"/>
<comment type="similarity">
    <text evidence="1 4">Belongs to the universal ribosomal protein uS15 family.</text>
</comment>
<dbReference type="SMART" id="SM01387">
    <property type="entry name" value="Ribosomal_S15"/>
    <property type="match status" value="1"/>
</dbReference>
<protein>
    <submittedName>
        <fullName evidence="6">30S ribosomal protein S15</fullName>
    </submittedName>
</protein>
<dbReference type="EMBL" id="CASHTH010001098">
    <property type="protein sequence ID" value="CAI8011376.1"/>
    <property type="molecule type" value="Genomic_DNA"/>
</dbReference>
<feature type="region of interest" description="Disordered" evidence="5">
    <location>
        <begin position="1"/>
        <end position="29"/>
    </location>
</feature>
<dbReference type="SUPFAM" id="SSF47060">
    <property type="entry name" value="S15/NS1 RNA-binding domain"/>
    <property type="match status" value="1"/>
</dbReference>
<dbReference type="AlphaFoldDB" id="A0AA35RJF4"/>
<dbReference type="GO" id="GO:0005840">
    <property type="term" value="C:ribosome"/>
    <property type="evidence" value="ECO:0007669"/>
    <property type="project" value="UniProtKB-KW"/>
</dbReference>
<dbReference type="GO" id="GO:0003735">
    <property type="term" value="F:structural constituent of ribosome"/>
    <property type="evidence" value="ECO:0007669"/>
    <property type="project" value="InterPro"/>
</dbReference>
<dbReference type="InterPro" id="IPR000589">
    <property type="entry name" value="Ribosomal_uS15"/>
</dbReference>
<feature type="non-terminal residue" evidence="6">
    <location>
        <position position="1"/>
    </location>
</feature>
<evidence type="ECO:0000256" key="1">
    <source>
        <dbReference type="ARBA" id="ARBA00008434"/>
    </source>
</evidence>
<keyword evidence="7" id="KW-1185">Reference proteome</keyword>